<dbReference type="SUPFAM" id="SSF69255">
    <property type="entry name" value="gp5 N-terminal domain-like"/>
    <property type="match status" value="1"/>
</dbReference>
<keyword evidence="4" id="KW-1185">Reference proteome</keyword>
<dbReference type="Gene3D" id="2.30.110.50">
    <property type="match status" value="1"/>
</dbReference>
<dbReference type="Gene3D" id="4.10.220.110">
    <property type="match status" value="1"/>
</dbReference>
<dbReference type="Gene3D" id="2.40.50.230">
    <property type="entry name" value="Gp5 N-terminal domain"/>
    <property type="match status" value="1"/>
</dbReference>
<protein>
    <submittedName>
        <fullName evidence="3">Type VI secretion system tip protein VgrG</fullName>
    </submittedName>
</protein>
<evidence type="ECO:0000259" key="2">
    <source>
        <dbReference type="Pfam" id="PF04717"/>
    </source>
</evidence>
<dbReference type="KEGG" id="mmob:F6R98_13835"/>
<dbReference type="InterPro" id="IPR017847">
    <property type="entry name" value="T6SS_RhsGE_Vgr_subset"/>
</dbReference>
<accession>A0A5Q0BN79</accession>
<dbReference type="EMBL" id="CP044205">
    <property type="protein sequence ID" value="QFY43568.1"/>
    <property type="molecule type" value="Genomic_DNA"/>
</dbReference>
<organism evidence="3 4">
    <name type="scientific">Candidatus Methylospira mobilis</name>
    <dbReference type="NCBI Taxonomy" id="1808979"/>
    <lineage>
        <taxon>Bacteria</taxon>
        <taxon>Pseudomonadati</taxon>
        <taxon>Pseudomonadota</taxon>
        <taxon>Gammaproteobacteria</taxon>
        <taxon>Methylococcales</taxon>
        <taxon>Methylococcaceae</taxon>
        <taxon>Candidatus Methylospira</taxon>
    </lineage>
</organism>
<sequence length="781" mass="86157">MSSMNSQLAGSNRRFSFICEQLNAGTTLEVVSFEGEESLAELYRFNMLLVSSRNDIDERKLIGHSVSFTLNDGIAQGKDTCYIGLIQSFEQLHQISGWTFYKAVLVPKLWRLAQYHLSEVYLSKAPPELLKTVMDNAGLFSNEYNLNYMQPAGYDTQGFICQYKESYLDFLSRWCEHLGIYWWYSQQQNGEQVVFGNNFRNHDAHVIKLNYQPAGELDADITRIRRVQSFNLFAQSLPKQVTVMDYHYKKASLEIKGSAQVDPMGIGEVTYYGLYVKTNEAAQALAKIRAEGLICRGRQFGGESSATGMRCGYLMELAGHYRTDFNQRYLLTRISHRGSQAGLLLEGLNVPVQGDSPGNDFYQASFSAIPAEVQFRPEIVHPWPKIEGTLNAVIDAEGDGKYAELNEFGEYKVQLPYDITEKGATRASAWIRMASPYAGPGDECSAHGMHFPLHKGAEVLLSFENGNPDKPVILGAVHNSVNPNLVKNENQTQAMIQTGGGNSLEFYDQDGQQGVHLFSPVCGSRISIGAPPNAAKGVGAESSSTPTYDGIGLQTSGTMAFTGQDKRSNIYGFSNSIVWGEYTSSVVGAAASTYLGGYMSSYLIGYKANVVGFKREDIFGWTWSSTIGAKTESIRGPATKTVTGTVTDVILGDTFKTVTGNCAELFNTKTSESKVEFNKNNLFTRKTSLKTIQDNITTISTQVKDDKAEAEKKKRTAITEEINTEVKKVQTSLDQVSTKVEKVESSVVQVNSAVEKLSSKVSTHSARVYNGLFKVGAFTSL</sequence>
<dbReference type="Gene3D" id="1.20.1480.30">
    <property type="entry name" value="Designed four-helix bundle protein"/>
    <property type="match status" value="1"/>
</dbReference>
<dbReference type="AlphaFoldDB" id="A0A5Q0BN79"/>
<dbReference type="InterPro" id="IPR037026">
    <property type="entry name" value="Vgr_OB-fold_dom_sf"/>
</dbReference>
<gene>
    <name evidence="3" type="primary">tssI</name>
    <name evidence="3" type="ORF">F6R98_13835</name>
</gene>
<dbReference type="InterPro" id="IPR006531">
    <property type="entry name" value="Gp5/Vgr_OB"/>
</dbReference>
<dbReference type="Pfam" id="PF04717">
    <property type="entry name" value="Phage_base_V"/>
    <property type="match status" value="1"/>
</dbReference>
<feature type="domain" description="Gp5/Type VI secretion system Vgr protein OB-fold" evidence="2">
    <location>
        <begin position="411"/>
        <end position="478"/>
    </location>
</feature>
<name>A0A5Q0BN79_9GAMM</name>
<evidence type="ECO:0000313" key="3">
    <source>
        <dbReference type="EMBL" id="QFY43568.1"/>
    </source>
</evidence>
<dbReference type="InParanoid" id="A0A5Q0BN79"/>
<comment type="similarity">
    <text evidence="1">Belongs to the VgrG protein family.</text>
</comment>
<dbReference type="NCBIfam" id="TIGR03361">
    <property type="entry name" value="VI_Rhs_Vgr"/>
    <property type="match status" value="1"/>
</dbReference>
<dbReference type="OrthoDB" id="9762420at2"/>
<evidence type="ECO:0000313" key="4">
    <source>
        <dbReference type="Proteomes" id="UP000325755"/>
    </source>
</evidence>
<dbReference type="NCBIfam" id="TIGR01646">
    <property type="entry name" value="vgr_GE"/>
    <property type="match status" value="1"/>
</dbReference>
<evidence type="ECO:0000256" key="1">
    <source>
        <dbReference type="ARBA" id="ARBA00005558"/>
    </source>
</evidence>
<dbReference type="Pfam" id="PF05954">
    <property type="entry name" value="Phage_GPD"/>
    <property type="match status" value="1"/>
</dbReference>
<dbReference type="Gene3D" id="3.55.50.10">
    <property type="entry name" value="Baseplate protein-like domains"/>
    <property type="match status" value="1"/>
</dbReference>
<proteinExistence type="inferred from homology"/>
<reference evidence="3 4" key="1">
    <citation type="submission" date="2019-09" db="EMBL/GenBank/DDBJ databases">
        <title>Ecophysiology of the spiral-shaped methanotroph Methylospira mobilis as revealed by the complete genome sequence.</title>
        <authorList>
            <person name="Oshkin I.Y."/>
            <person name="Dedysh S.N."/>
            <person name="Miroshnikov K."/>
            <person name="Danilova O.V."/>
            <person name="Hakobyan A."/>
            <person name="Liesack W."/>
        </authorList>
    </citation>
    <scope>NUCLEOTIDE SEQUENCE [LARGE SCALE GENOMIC DNA]</scope>
    <source>
        <strain evidence="3 4">Shm1</strain>
    </source>
</reference>
<dbReference type="InterPro" id="IPR006533">
    <property type="entry name" value="T6SS_Vgr_RhsGE"/>
</dbReference>
<dbReference type="Proteomes" id="UP000325755">
    <property type="component" value="Chromosome"/>
</dbReference>
<dbReference type="SUPFAM" id="SSF69279">
    <property type="entry name" value="Phage tail proteins"/>
    <property type="match status" value="2"/>
</dbReference>